<dbReference type="InterPro" id="IPR014776">
    <property type="entry name" value="4pyrrole_Mease_sub2"/>
</dbReference>
<dbReference type="GO" id="GO:0032259">
    <property type="term" value="P:methylation"/>
    <property type="evidence" value="ECO:0007669"/>
    <property type="project" value="UniProtKB-KW"/>
</dbReference>
<dbReference type="InterPro" id="IPR014777">
    <property type="entry name" value="4pyrrole_Mease_sub1"/>
</dbReference>
<reference evidence="8" key="1">
    <citation type="journal article" date="2024" name="Syst. Appl. Microbiol.">
        <title>First single-strain enrichments of Electrothrix cable bacteria, description of E. aestuarii sp. nov. and E. rattekaaiensis sp. nov., and proposal of a cable bacteria taxonomy following the rules of the SeqCode.</title>
        <authorList>
            <person name="Plum-Jensen L.E."/>
            <person name="Schramm A."/>
            <person name="Marshall I.P.G."/>
        </authorList>
    </citation>
    <scope>NUCLEOTIDE SEQUENCE</scope>
    <source>
        <strain evidence="8">Rat1</strain>
    </source>
</reference>
<evidence type="ECO:0000256" key="3">
    <source>
        <dbReference type="ARBA" id="ARBA00022573"/>
    </source>
</evidence>
<dbReference type="AlphaFoldDB" id="A0AAU8LSN7"/>
<evidence type="ECO:0000256" key="1">
    <source>
        <dbReference type="ARBA" id="ARBA00004953"/>
    </source>
</evidence>
<keyword evidence="4 8" id="KW-0489">Methyltransferase</keyword>
<name>A0AAU8LSN7_9BACT</name>
<dbReference type="NCBIfam" id="TIGR01465">
    <property type="entry name" value="cobM_cbiF"/>
    <property type="match status" value="1"/>
</dbReference>
<dbReference type="Gene3D" id="3.30.950.10">
    <property type="entry name" value="Methyltransferase, Cobalt-precorrin-4 Transmethylase, Domain 2"/>
    <property type="match status" value="1"/>
</dbReference>
<feature type="domain" description="Tetrapyrrole methylase" evidence="7">
    <location>
        <begin position="12"/>
        <end position="215"/>
    </location>
</feature>
<dbReference type="InterPro" id="IPR050161">
    <property type="entry name" value="Siro_Cobalamin_biosynth"/>
</dbReference>
<accession>A0AAU8LSN7</accession>
<dbReference type="InterPro" id="IPR003043">
    <property type="entry name" value="Uropor_MeTrfase_CS"/>
</dbReference>
<protein>
    <submittedName>
        <fullName evidence="8">Precorrin-4 C(11)-methyltransferase</fullName>
        <ecNumber evidence="8">2.1.1.133</ecNumber>
    </submittedName>
</protein>
<dbReference type="InterPro" id="IPR006362">
    <property type="entry name" value="Cbl_synth_CobM/CibF"/>
</dbReference>
<keyword evidence="6" id="KW-0949">S-adenosyl-L-methionine</keyword>
<dbReference type="GO" id="GO:0009236">
    <property type="term" value="P:cobalamin biosynthetic process"/>
    <property type="evidence" value="ECO:0007669"/>
    <property type="project" value="UniProtKB-KW"/>
</dbReference>
<evidence type="ECO:0000256" key="2">
    <source>
        <dbReference type="ARBA" id="ARBA00005879"/>
    </source>
</evidence>
<proteinExistence type="inferred from homology"/>
<dbReference type="EMBL" id="CP159373">
    <property type="protein sequence ID" value="XCN72149.1"/>
    <property type="molecule type" value="Genomic_DNA"/>
</dbReference>
<comment type="similarity">
    <text evidence="2">Belongs to the precorrin methyltransferase family.</text>
</comment>
<evidence type="ECO:0000256" key="4">
    <source>
        <dbReference type="ARBA" id="ARBA00022603"/>
    </source>
</evidence>
<dbReference type="Gene3D" id="3.40.1010.10">
    <property type="entry name" value="Cobalt-precorrin-4 Transmethylase, Domain 1"/>
    <property type="match status" value="1"/>
</dbReference>
<keyword evidence="5 8" id="KW-0808">Transferase</keyword>
<evidence type="ECO:0000256" key="6">
    <source>
        <dbReference type="ARBA" id="ARBA00022691"/>
    </source>
</evidence>
<dbReference type="InterPro" id="IPR035996">
    <property type="entry name" value="4pyrrol_Methylase_sf"/>
</dbReference>
<comment type="pathway">
    <text evidence="1">Cofactor biosynthesis; adenosylcobalamin biosynthesis.</text>
</comment>
<dbReference type="CDD" id="cd11641">
    <property type="entry name" value="Precorrin-4_C11-MT"/>
    <property type="match status" value="1"/>
</dbReference>
<reference evidence="8" key="2">
    <citation type="submission" date="2024-06" db="EMBL/GenBank/DDBJ databases">
        <authorList>
            <person name="Plum-Jensen L.E."/>
            <person name="Schramm A."/>
            <person name="Marshall I.P.G."/>
        </authorList>
    </citation>
    <scope>NUCLEOTIDE SEQUENCE</scope>
    <source>
        <strain evidence="8">Rat1</strain>
    </source>
</reference>
<dbReference type="Pfam" id="PF00590">
    <property type="entry name" value="TP_methylase"/>
    <property type="match status" value="1"/>
</dbReference>
<keyword evidence="3" id="KW-0169">Cobalamin biosynthesis</keyword>
<sequence length="260" mass="27774">MNTASNTTNIPVVFLGAGPGDPELITVKGRRLLDEADVIVYAGSLVNPALLDGVQAEIHNSASMTLDEVLAVLTDAWRTGRKAIRLHTGDPAIYGAIREQMQRLDAQDIPYEVVPGVSSALAASAALQVELTVPEVTQTVIFTRQAGRTSVPEQESLRNLAAIQASMCIFLSVSMIDKVVAELMAGGYPEDTPIAVVEKASWPDQQIVRGTLADIAEKIKASAIRKTAMIVVGRALSDDPTAASKLYDAGFSHEYRRSST</sequence>
<dbReference type="KEGG" id="eaj:Q3M24_17820"/>
<gene>
    <name evidence="8" type="primary">cobM</name>
    <name evidence="8" type="ORF">Q3M24_17820</name>
</gene>
<dbReference type="InterPro" id="IPR000878">
    <property type="entry name" value="4pyrrol_Mease"/>
</dbReference>
<evidence type="ECO:0000259" key="7">
    <source>
        <dbReference type="Pfam" id="PF00590"/>
    </source>
</evidence>
<organism evidence="8">
    <name type="scientific">Candidatus Electrothrix aestuarii</name>
    <dbReference type="NCBI Taxonomy" id="3062594"/>
    <lineage>
        <taxon>Bacteria</taxon>
        <taxon>Pseudomonadati</taxon>
        <taxon>Thermodesulfobacteriota</taxon>
        <taxon>Desulfobulbia</taxon>
        <taxon>Desulfobulbales</taxon>
        <taxon>Desulfobulbaceae</taxon>
        <taxon>Candidatus Electrothrix</taxon>
    </lineage>
</organism>
<dbReference type="GO" id="GO:0046026">
    <property type="term" value="F:precorrin-4 C11-methyltransferase activity"/>
    <property type="evidence" value="ECO:0007669"/>
    <property type="project" value="UniProtKB-EC"/>
</dbReference>
<dbReference type="PANTHER" id="PTHR45790">
    <property type="entry name" value="SIROHEME SYNTHASE-RELATED"/>
    <property type="match status" value="1"/>
</dbReference>
<dbReference type="SUPFAM" id="SSF53790">
    <property type="entry name" value="Tetrapyrrole methylase"/>
    <property type="match status" value="1"/>
</dbReference>
<dbReference type="EC" id="2.1.1.133" evidence="8"/>
<evidence type="ECO:0000256" key="5">
    <source>
        <dbReference type="ARBA" id="ARBA00022679"/>
    </source>
</evidence>
<evidence type="ECO:0000313" key="8">
    <source>
        <dbReference type="EMBL" id="XCN72149.1"/>
    </source>
</evidence>
<dbReference type="PROSITE" id="PS00839">
    <property type="entry name" value="SUMT_1"/>
    <property type="match status" value="1"/>
</dbReference>
<dbReference type="PANTHER" id="PTHR45790:SF4">
    <property type="entry name" value="COBALT-PRECORRIN-4 C(11)-METHYLTRANSFERASE"/>
    <property type="match status" value="1"/>
</dbReference>